<reference evidence="2 3" key="1">
    <citation type="submission" date="2017-10" db="EMBL/GenBank/DDBJ databases">
        <title>Nyctiphanis sp. nov., isolated from the stomach of the euphausiid Nyctiphanes simplex (Hansen, 1911) in the Gulf of California.</title>
        <authorList>
            <person name="Gomez-Gil B."/>
            <person name="Aguilar-Mendez M."/>
            <person name="Lopez-Cortes A."/>
            <person name="Gomez-Gutierrez J."/>
            <person name="Roque A."/>
            <person name="Lang E."/>
            <person name="Gonzalez-Castillo A."/>
        </authorList>
    </citation>
    <scope>NUCLEOTIDE SEQUENCE [LARGE SCALE GENOMIC DNA]</scope>
    <source>
        <strain evidence="2 3">CAIM 600</strain>
    </source>
</reference>
<dbReference type="RefSeq" id="WP_129121478.1">
    <property type="nucleotide sequence ID" value="NZ_PEIB01000004.1"/>
</dbReference>
<proteinExistence type="predicted"/>
<feature type="compositionally biased region" description="Basic and acidic residues" evidence="1">
    <location>
        <begin position="135"/>
        <end position="149"/>
    </location>
</feature>
<dbReference type="OrthoDB" id="5803286at2"/>
<organism evidence="2 3">
    <name type="scientific">Veronia nyctiphanis</name>
    <dbReference type="NCBI Taxonomy" id="1278244"/>
    <lineage>
        <taxon>Bacteria</taxon>
        <taxon>Pseudomonadati</taxon>
        <taxon>Pseudomonadota</taxon>
        <taxon>Gammaproteobacteria</taxon>
        <taxon>Vibrionales</taxon>
        <taxon>Vibrionaceae</taxon>
        <taxon>Veronia</taxon>
    </lineage>
</organism>
<keyword evidence="3" id="KW-1185">Reference proteome</keyword>
<dbReference type="EMBL" id="PEIB01000004">
    <property type="protein sequence ID" value="RXJ74120.1"/>
    <property type="molecule type" value="Genomic_DNA"/>
</dbReference>
<feature type="compositionally biased region" description="Polar residues" evidence="1">
    <location>
        <begin position="119"/>
        <end position="128"/>
    </location>
</feature>
<dbReference type="Proteomes" id="UP000290287">
    <property type="component" value="Unassembled WGS sequence"/>
</dbReference>
<accession>A0A4Q0YSC1</accession>
<feature type="region of interest" description="Disordered" evidence="1">
    <location>
        <begin position="119"/>
        <end position="149"/>
    </location>
</feature>
<evidence type="ECO:0000313" key="3">
    <source>
        <dbReference type="Proteomes" id="UP000290287"/>
    </source>
</evidence>
<sequence length="149" mass="16633">MFATDGAAHLYGYSDHDRYGAEDVAMLFEEVMMFIQYGAVADVAFTTNPDPNTAKCADYIVRWGQRNRLSDLSVRTRAQAVAEEILGRSLATELSALPNNATPLQTEVDWCTAQNRQAVSPKNRNVNGQGSGLDRTSDVFKEDFTRRRH</sequence>
<dbReference type="AlphaFoldDB" id="A0A4Q0YSC1"/>
<name>A0A4Q0YSC1_9GAMM</name>
<comment type="caution">
    <text evidence="2">The sequence shown here is derived from an EMBL/GenBank/DDBJ whole genome shotgun (WGS) entry which is preliminary data.</text>
</comment>
<evidence type="ECO:0000313" key="2">
    <source>
        <dbReference type="EMBL" id="RXJ74120.1"/>
    </source>
</evidence>
<protein>
    <submittedName>
        <fullName evidence="2">Uncharacterized protein</fullName>
    </submittedName>
</protein>
<gene>
    <name evidence="2" type="ORF">CS022_05715</name>
</gene>
<evidence type="ECO:0000256" key="1">
    <source>
        <dbReference type="SAM" id="MobiDB-lite"/>
    </source>
</evidence>